<dbReference type="CDD" id="cd22157">
    <property type="entry name" value="F-box_AtFBW1-like"/>
    <property type="match status" value="1"/>
</dbReference>
<evidence type="ECO:0000313" key="2">
    <source>
        <dbReference type="EMBL" id="KAF5814520.1"/>
    </source>
</evidence>
<reference evidence="2 4" key="1">
    <citation type="journal article" date="2017" name="Nature">
        <title>The sunflower genome provides insights into oil metabolism, flowering and Asterid evolution.</title>
        <authorList>
            <person name="Badouin H."/>
            <person name="Gouzy J."/>
            <person name="Grassa C.J."/>
            <person name="Murat F."/>
            <person name="Staton S.E."/>
            <person name="Cottret L."/>
            <person name="Lelandais-Briere C."/>
            <person name="Owens G.L."/>
            <person name="Carrere S."/>
            <person name="Mayjonade B."/>
            <person name="Legrand L."/>
            <person name="Gill N."/>
            <person name="Kane N.C."/>
            <person name="Bowers J.E."/>
            <person name="Hubner S."/>
            <person name="Bellec A."/>
            <person name="Berard A."/>
            <person name="Berges H."/>
            <person name="Blanchet N."/>
            <person name="Boniface M.C."/>
            <person name="Brunel D."/>
            <person name="Catrice O."/>
            <person name="Chaidir N."/>
            <person name="Claudel C."/>
            <person name="Donnadieu C."/>
            <person name="Faraut T."/>
            <person name="Fievet G."/>
            <person name="Helmstetter N."/>
            <person name="King M."/>
            <person name="Knapp S.J."/>
            <person name="Lai Z."/>
            <person name="Le Paslier M.C."/>
            <person name="Lippi Y."/>
            <person name="Lorenzon L."/>
            <person name="Mandel J.R."/>
            <person name="Marage G."/>
            <person name="Marchand G."/>
            <person name="Marquand E."/>
            <person name="Bret-Mestries E."/>
            <person name="Morien E."/>
            <person name="Nambeesan S."/>
            <person name="Nguyen T."/>
            <person name="Pegot-Espagnet P."/>
            <person name="Pouilly N."/>
            <person name="Raftis F."/>
            <person name="Sallet E."/>
            <person name="Schiex T."/>
            <person name="Thomas J."/>
            <person name="Vandecasteele C."/>
            <person name="Vares D."/>
            <person name="Vear F."/>
            <person name="Vautrin S."/>
            <person name="Crespi M."/>
            <person name="Mangin B."/>
            <person name="Burke J.M."/>
            <person name="Salse J."/>
            <person name="Munos S."/>
            <person name="Vincourt P."/>
            <person name="Rieseberg L.H."/>
            <person name="Langlade N.B."/>
        </authorList>
    </citation>
    <scope>NUCLEOTIDE SEQUENCE [LARGE SCALE GENOMIC DNA]</scope>
    <source>
        <strain evidence="4">cv. SF193</strain>
        <tissue evidence="2">Leaves</tissue>
    </source>
</reference>
<dbReference type="SMART" id="SM00256">
    <property type="entry name" value="FBOX"/>
    <property type="match status" value="1"/>
</dbReference>
<accession>A0A251V7C6</accession>
<dbReference type="InParanoid" id="A0A251V7C6"/>
<dbReference type="InterPro" id="IPR013187">
    <property type="entry name" value="F-box-assoc_dom_typ3"/>
</dbReference>
<dbReference type="AlphaFoldDB" id="A0A251V7C6"/>
<dbReference type="InterPro" id="IPR001810">
    <property type="entry name" value="F-box_dom"/>
</dbReference>
<keyword evidence="4" id="KW-1185">Reference proteome</keyword>
<organism evidence="3 4">
    <name type="scientific">Helianthus annuus</name>
    <name type="common">Common sunflower</name>
    <dbReference type="NCBI Taxonomy" id="4232"/>
    <lineage>
        <taxon>Eukaryota</taxon>
        <taxon>Viridiplantae</taxon>
        <taxon>Streptophyta</taxon>
        <taxon>Embryophyta</taxon>
        <taxon>Tracheophyta</taxon>
        <taxon>Spermatophyta</taxon>
        <taxon>Magnoliopsida</taxon>
        <taxon>eudicotyledons</taxon>
        <taxon>Gunneridae</taxon>
        <taxon>Pentapetalae</taxon>
        <taxon>asterids</taxon>
        <taxon>campanulids</taxon>
        <taxon>Asterales</taxon>
        <taxon>Asteraceae</taxon>
        <taxon>Asteroideae</taxon>
        <taxon>Heliantheae alliance</taxon>
        <taxon>Heliantheae</taxon>
        <taxon>Helianthus</taxon>
    </lineage>
</organism>
<dbReference type="Gene3D" id="1.20.1280.50">
    <property type="match status" value="1"/>
</dbReference>
<dbReference type="Gramene" id="mRNA:HanXRQr2_Chr03g0112021">
    <property type="protein sequence ID" value="CDS:HanXRQr2_Chr03g0112021.1"/>
    <property type="gene ID" value="HanXRQr2_Chr03g0112021"/>
</dbReference>
<dbReference type="EMBL" id="CM007892">
    <property type="protein sequence ID" value="OTG31475.1"/>
    <property type="molecule type" value="Genomic_DNA"/>
</dbReference>
<reference evidence="3" key="2">
    <citation type="submission" date="2017-02" db="EMBL/GenBank/DDBJ databases">
        <title>Sunflower complete genome.</title>
        <authorList>
            <person name="Langlade N."/>
            <person name="Munos S."/>
        </authorList>
    </citation>
    <scope>NUCLEOTIDE SEQUENCE [LARGE SCALE GENOMIC DNA]</scope>
    <source>
        <tissue evidence="3">Leaves</tissue>
    </source>
</reference>
<dbReference type="InterPro" id="IPR036047">
    <property type="entry name" value="F-box-like_dom_sf"/>
</dbReference>
<dbReference type="Proteomes" id="UP000215914">
    <property type="component" value="Chromosome 3"/>
</dbReference>
<protein>
    <submittedName>
        <fullName evidence="2 3">F-box domain-containing protein</fullName>
    </submittedName>
</protein>
<feature type="domain" description="F-box" evidence="1">
    <location>
        <begin position="1"/>
        <end position="44"/>
    </location>
</feature>
<gene>
    <name evidence="3" type="ORF">HannXRQ_Chr03g0076041</name>
    <name evidence="2" type="ORF">HanXRQr2_Chr03g0112021</name>
</gene>
<dbReference type="SUPFAM" id="SSF81383">
    <property type="entry name" value="F-box domain"/>
    <property type="match status" value="1"/>
</dbReference>
<dbReference type="PANTHER" id="PTHR31672:SF13">
    <property type="entry name" value="F-BOX PROTEIN CPR30-LIKE"/>
    <property type="match status" value="1"/>
</dbReference>
<dbReference type="InterPro" id="IPR017451">
    <property type="entry name" value="F-box-assoc_interact_dom"/>
</dbReference>
<dbReference type="OMA" id="MEHEDEY"/>
<dbReference type="PROSITE" id="PS50181">
    <property type="entry name" value="FBOX"/>
    <property type="match status" value="1"/>
</dbReference>
<evidence type="ECO:0000259" key="1">
    <source>
        <dbReference type="PROSITE" id="PS50181"/>
    </source>
</evidence>
<dbReference type="FunCoup" id="A0A251V7C6">
    <property type="interactions" value="12"/>
</dbReference>
<dbReference type="NCBIfam" id="TIGR01640">
    <property type="entry name" value="F_box_assoc_1"/>
    <property type="match status" value="1"/>
</dbReference>
<proteinExistence type="predicted"/>
<name>A0A251V7C6_HELAN</name>
<evidence type="ECO:0000313" key="3">
    <source>
        <dbReference type="EMBL" id="OTG31475.1"/>
    </source>
</evidence>
<sequence length="355" mass="41310">MEDVLPESVMLDVLSRLPAKAIIRFKRVCRKWRDLVSDPYFVHLHHSRSREALMIDWQGSLEWVEMMEHEDEYHLHPVKSLSILIDPSFSFAGSVNGLICCYRPYDSVYILNPVLKEYMILPKPQLENVIYTYGFGVSTAGEYKVILCNRTVSFVQNKVYRTVHTLVHTIGTNQWRVLRQTLNPQIPIRNGPGVFLNSHVYWLGYGQVFGFDLNTETFELFPSPSGRYRKSKLGVLKGRLSLIIYGPSKLEVWVMNGRTWYKERTIQENISPLILESQPLCLIDGLKGTSILIVHHKATNKLLAYCLYTNATLHLNYQANSFTVMTYRPSFVKLHSFQRVDFTYEKVTKHHCYFF</sequence>
<evidence type="ECO:0000313" key="4">
    <source>
        <dbReference type="Proteomes" id="UP000215914"/>
    </source>
</evidence>
<dbReference type="Pfam" id="PF12937">
    <property type="entry name" value="F-box-like"/>
    <property type="match status" value="1"/>
</dbReference>
<dbReference type="Pfam" id="PF08268">
    <property type="entry name" value="FBA_3"/>
    <property type="match status" value="1"/>
</dbReference>
<reference evidence="2" key="3">
    <citation type="submission" date="2020-06" db="EMBL/GenBank/DDBJ databases">
        <title>Helianthus annuus Genome sequencing and assembly Release 2.</title>
        <authorList>
            <person name="Gouzy J."/>
            <person name="Langlade N."/>
            <person name="Munos S."/>
        </authorList>
    </citation>
    <scope>NUCLEOTIDE SEQUENCE</scope>
    <source>
        <tissue evidence="2">Leaves</tissue>
    </source>
</reference>
<dbReference type="PANTHER" id="PTHR31672">
    <property type="entry name" value="BNACNNG10540D PROTEIN"/>
    <property type="match status" value="1"/>
</dbReference>
<dbReference type="EMBL" id="MNCJ02000318">
    <property type="protein sequence ID" value="KAF5814520.1"/>
    <property type="molecule type" value="Genomic_DNA"/>
</dbReference>
<dbReference type="InterPro" id="IPR050796">
    <property type="entry name" value="SCF_F-box_component"/>
</dbReference>